<organism evidence="1 2">
    <name type="scientific">Rhodocytophaga aerolata</name>
    <dbReference type="NCBI Taxonomy" id="455078"/>
    <lineage>
        <taxon>Bacteria</taxon>
        <taxon>Pseudomonadati</taxon>
        <taxon>Bacteroidota</taxon>
        <taxon>Cytophagia</taxon>
        <taxon>Cytophagales</taxon>
        <taxon>Rhodocytophagaceae</taxon>
        <taxon>Rhodocytophaga</taxon>
    </lineage>
</organism>
<protein>
    <submittedName>
        <fullName evidence="1">Uncharacterized protein</fullName>
    </submittedName>
</protein>
<gene>
    <name evidence="1" type="ORF">Q0590_35555</name>
</gene>
<dbReference type="Proteomes" id="UP001168528">
    <property type="component" value="Unassembled WGS sequence"/>
</dbReference>
<reference evidence="1" key="1">
    <citation type="submission" date="2023-07" db="EMBL/GenBank/DDBJ databases">
        <title>The genome sequence of Rhodocytophaga aerolata KACC 12507.</title>
        <authorList>
            <person name="Zhang X."/>
        </authorList>
    </citation>
    <scope>NUCLEOTIDE SEQUENCE</scope>
    <source>
        <strain evidence="1">KACC 12507</strain>
    </source>
</reference>
<evidence type="ECO:0000313" key="2">
    <source>
        <dbReference type="Proteomes" id="UP001168528"/>
    </source>
</evidence>
<proteinExistence type="predicted"/>
<evidence type="ECO:0000313" key="1">
    <source>
        <dbReference type="EMBL" id="MDO1451644.1"/>
    </source>
</evidence>
<dbReference type="EMBL" id="JAUKPO010000075">
    <property type="protein sequence ID" value="MDO1451644.1"/>
    <property type="molecule type" value="Genomic_DNA"/>
</dbReference>
<name>A0ABT8RJM4_9BACT</name>
<sequence length="171" mass="19726">MRINSHKLSTIFRTRQLKGSWQWTSNGGESPFYGGIPINYQELYVDGDTLSAFNFVQGYDLKPWQIQNNVVSKNGAEIARIKQINEKRLLLIHSEGVDTLTFIENLIIPRNTFHYKNKSAFEVFMKGFEQRMEKYYLETLGIDITKLPTSDIKPVDEIISELSTNDDIGKD</sequence>
<keyword evidence="2" id="KW-1185">Reference proteome</keyword>
<comment type="caution">
    <text evidence="1">The sequence shown here is derived from an EMBL/GenBank/DDBJ whole genome shotgun (WGS) entry which is preliminary data.</text>
</comment>
<accession>A0ABT8RJM4</accession>
<dbReference type="RefSeq" id="WP_302042441.1">
    <property type="nucleotide sequence ID" value="NZ_JAUKPO010000075.1"/>
</dbReference>